<feature type="repeat" description="Pumilio" evidence="2">
    <location>
        <begin position="1116"/>
        <end position="1151"/>
    </location>
</feature>
<feature type="compositionally biased region" description="Basic and acidic residues" evidence="4">
    <location>
        <begin position="126"/>
        <end position="137"/>
    </location>
</feature>
<dbReference type="OrthoDB" id="668540at2759"/>
<feature type="repeat" description="Pumilio" evidence="2">
    <location>
        <begin position="1152"/>
        <end position="1187"/>
    </location>
</feature>
<organism evidence="6 7">
    <name type="scientific">Pseudolycoriella hygida</name>
    <dbReference type="NCBI Taxonomy" id="35572"/>
    <lineage>
        <taxon>Eukaryota</taxon>
        <taxon>Metazoa</taxon>
        <taxon>Ecdysozoa</taxon>
        <taxon>Arthropoda</taxon>
        <taxon>Hexapoda</taxon>
        <taxon>Insecta</taxon>
        <taxon>Pterygota</taxon>
        <taxon>Neoptera</taxon>
        <taxon>Endopterygota</taxon>
        <taxon>Diptera</taxon>
        <taxon>Nematocera</taxon>
        <taxon>Sciaroidea</taxon>
        <taxon>Sciaridae</taxon>
        <taxon>Pseudolycoriella</taxon>
    </lineage>
</organism>
<dbReference type="CDD" id="cd07920">
    <property type="entry name" value="Pumilio"/>
    <property type="match status" value="1"/>
</dbReference>
<dbReference type="PANTHER" id="PTHR12537">
    <property type="entry name" value="RNA BINDING PROTEIN PUMILIO-RELATED"/>
    <property type="match status" value="1"/>
</dbReference>
<feature type="domain" description="PUM-HD" evidence="5">
    <location>
        <begin position="988"/>
        <end position="1299"/>
    </location>
</feature>
<accession>A0A9Q0MQH5</accession>
<dbReference type="Gene3D" id="1.20.1270.290">
    <property type="match status" value="1"/>
</dbReference>
<evidence type="ECO:0000313" key="7">
    <source>
        <dbReference type="Proteomes" id="UP001151699"/>
    </source>
</evidence>
<feature type="repeat" description="Pumilio" evidence="2">
    <location>
        <begin position="1080"/>
        <end position="1115"/>
    </location>
</feature>
<feature type="compositionally biased region" description="Basic and acidic residues" evidence="4">
    <location>
        <begin position="522"/>
        <end position="535"/>
    </location>
</feature>
<dbReference type="Pfam" id="PF00806">
    <property type="entry name" value="PUF"/>
    <property type="match status" value="7"/>
</dbReference>
<feature type="repeat" description="Pumilio" evidence="2">
    <location>
        <begin position="1208"/>
        <end position="1246"/>
    </location>
</feature>
<reference evidence="6" key="1">
    <citation type="submission" date="2022-07" db="EMBL/GenBank/DDBJ databases">
        <authorList>
            <person name="Trinca V."/>
            <person name="Uliana J.V.C."/>
            <person name="Torres T.T."/>
            <person name="Ward R.J."/>
            <person name="Monesi N."/>
        </authorList>
    </citation>
    <scope>NUCLEOTIDE SEQUENCE</scope>
    <source>
        <strain evidence="6">HSMRA1968</strain>
        <tissue evidence="6">Whole embryos</tissue>
    </source>
</reference>
<evidence type="ECO:0000313" key="6">
    <source>
        <dbReference type="EMBL" id="KAJ6636061.1"/>
    </source>
</evidence>
<name>A0A9Q0MQH5_9DIPT</name>
<dbReference type="PANTHER" id="PTHR12537:SF12">
    <property type="entry name" value="MATERNAL PROTEIN PUMILIO"/>
    <property type="match status" value="1"/>
</dbReference>
<dbReference type="InterPro" id="IPR016024">
    <property type="entry name" value="ARM-type_fold"/>
</dbReference>
<dbReference type="SUPFAM" id="SSF48371">
    <property type="entry name" value="ARM repeat"/>
    <property type="match status" value="1"/>
</dbReference>
<gene>
    <name evidence="6" type="primary">pum</name>
    <name evidence="6" type="ORF">Bhyg_14648</name>
</gene>
<feature type="repeat" description="Pumilio" evidence="2">
    <location>
        <begin position="1044"/>
        <end position="1079"/>
    </location>
</feature>
<evidence type="ECO:0000256" key="1">
    <source>
        <dbReference type="ARBA" id="ARBA00022737"/>
    </source>
</evidence>
<dbReference type="PROSITE" id="PS50303">
    <property type="entry name" value="PUM_HD"/>
    <property type="match status" value="1"/>
</dbReference>
<dbReference type="PROSITE" id="PS50302">
    <property type="entry name" value="PUM"/>
    <property type="match status" value="6"/>
</dbReference>
<keyword evidence="7" id="KW-1185">Reference proteome</keyword>
<dbReference type="SMART" id="SM00025">
    <property type="entry name" value="Pumilio"/>
    <property type="match status" value="7"/>
</dbReference>
<feature type="repeat" description="Pumilio" evidence="2">
    <location>
        <begin position="1008"/>
        <end position="1043"/>
    </location>
</feature>
<evidence type="ECO:0000256" key="2">
    <source>
        <dbReference type="PROSITE-ProRule" id="PRU00317"/>
    </source>
</evidence>
<dbReference type="GO" id="GO:0005737">
    <property type="term" value="C:cytoplasm"/>
    <property type="evidence" value="ECO:0007669"/>
    <property type="project" value="TreeGrafter"/>
</dbReference>
<dbReference type="InterPro" id="IPR011989">
    <property type="entry name" value="ARM-like"/>
</dbReference>
<dbReference type="Pfam" id="PF17793">
    <property type="entry name" value="AHD"/>
    <property type="match status" value="1"/>
</dbReference>
<dbReference type="EMBL" id="WJQU01000004">
    <property type="protein sequence ID" value="KAJ6636061.1"/>
    <property type="molecule type" value="Genomic_DNA"/>
</dbReference>
<dbReference type="Gene3D" id="1.25.10.10">
    <property type="entry name" value="Leucine-rich Repeat Variant"/>
    <property type="match status" value="2"/>
</dbReference>
<feature type="coiled-coil region" evidence="3">
    <location>
        <begin position="183"/>
        <end position="210"/>
    </location>
</feature>
<feature type="region of interest" description="Disordered" evidence="4">
    <location>
        <begin position="465"/>
        <end position="493"/>
    </location>
</feature>
<protein>
    <submittedName>
        <fullName evidence="6">Maternal protein pumilio</fullName>
    </submittedName>
</protein>
<dbReference type="GO" id="GO:0010608">
    <property type="term" value="P:post-transcriptional regulation of gene expression"/>
    <property type="evidence" value="ECO:0007669"/>
    <property type="project" value="TreeGrafter"/>
</dbReference>
<evidence type="ECO:0000259" key="5">
    <source>
        <dbReference type="PROSITE" id="PS50303"/>
    </source>
</evidence>
<feature type="region of interest" description="Disordered" evidence="4">
    <location>
        <begin position="522"/>
        <end position="584"/>
    </location>
</feature>
<dbReference type="InterPro" id="IPR040930">
    <property type="entry name" value="AF-9_AHD"/>
</dbReference>
<dbReference type="GO" id="GO:0003730">
    <property type="term" value="F:mRNA 3'-UTR binding"/>
    <property type="evidence" value="ECO:0007669"/>
    <property type="project" value="TreeGrafter"/>
</dbReference>
<sequence>MACNYKSKSNKSHSPSEWFNEKLYSASSGGSMDRKRLKASKSKERHTIYATAESHGATQLKYSMQDHQSSVVRTNCLRIAISITFVVIRFKRYLQGFTVTVIGVVFKRPVERKRQKDRRRRHIKKKCDANPNHDKTVASKPQESISPIQILWNEMMQSGYSDSDDDDSNPSQNTRTPHKVFSSLSIVEDLQKQRQQYEELEELHRQINSLVCQKDFARVAKAIIKTNIIDENSKYKLQFDLCNFKSDRKTVRRLQKIVPNRRNKIMIMKLLGSTESPQNENPVGYNFPRHPNESDFQQYPPKQPTWPTGDDAIINNQDKWKYNAPTIPGGISMQPNNGKPPHQILGHSQHQSHLQNHLNPTVLNHTLNQPVQMIPGGIFDHVHQSVNVNGVKPNEQLVYYSGQPHSGVMQPHQYPSNRNAAAITTSATKKLWEKPSVGDMKMPTSGPLGPWRDSTWSTQGEGILTSTHRPYPHQDNNQNTGILSPRDPTGGLGHKMVEYVLSSSPNKESSLTLEPRLRALKFDENDKSNDDKEKASSPFDSNGIKKEDQVNNSNGLIMNGEDDKGVFNRTPGSRQPSPAEESLNRSATLLDPATQHSFHQHQHLQHMLNASMDHHNNQLNSHSYHPQMMNHQMQGPVMNGGMQVAQNQMVGQQQGPNQIESPANLLQQPHNYDVQQLFRSQNPATNTGIPGQPSGAPQLQQTLPLSSQQYLAQQNAAFAAAQQSYVINPGQDAGPYMGLIAAGMPQYYGMGQWSVYPANLIPQPNQQPRRPLTPSQQGAENQPYQLISTYYDQNGCGPLVMGPRTGTPMRLVSPAPVMVPPGAQRTPQAPQIYPPQPQTGQQNLYSTQNGSGIAGLTLNTTSLSARRDSFGRDTSPFSPSLEYGNAAAAVTNPRKWPSTSYGALGTVPSASPIGAPLTPPPSGLPTLVRAPGAETKYRSVNHLAPSTLSATNAIFGSNNSLFSKLPGPLAAVRQPTVAAPVSVDRQPGRSRLLEDFRNQRHPNLQLRDLANHIVEFSQDQHGSRFIQQKLERATTAEKQLVFSEILSSAHSLMTDVFGNYVIQKFFEFGTPEQKSTLATQVKGNVLTLALQMYGCRVIQKALESIPPDQQQEIVRELDGHVIKCVKDQNGNHVVQKCIECVDPIALQFIINAFSNQVQPLSSHPYGCRVIQRILEHCTPEQTAPILAELHAHSENLIQDQYGNYVIQHVLEHGNALHIMMKDQYANYVVQKMIDVSEPTQRKILMHKIRPHVNSLRKYTYGKHIIAKLEKFFMKSSNAIGGSLGNATSTTSVFKLKKMG</sequence>
<keyword evidence="3" id="KW-0175">Coiled coil</keyword>
<proteinExistence type="predicted"/>
<feature type="compositionally biased region" description="Polar residues" evidence="4">
    <location>
        <begin position="465"/>
        <end position="482"/>
    </location>
</feature>
<keyword evidence="1" id="KW-0677">Repeat</keyword>
<feature type="compositionally biased region" description="Basic residues" evidence="4">
    <location>
        <begin position="115"/>
        <end position="125"/>
    </location>
</feature>
<evidence type="ECO:0000256" key="4">
    <source>
        <dbReference type="SAM" id="MobiDB-lite"/>
    </source>
</evidence>
<dbReference type="GO" id="GO:0005634">
    <property type="term" value="C:nucleus"/>
    <property type="evidence" value="ECO:0007669"/>
    <property type="project" value="TreeGrafter"/>
</dbReference>
<feature type="region of interest" description="Disordered" evidence="4">
    <location>
        <begin position="112"/>
        <end position="142"/>
    </location>
</feature>
<evidence type="ECO:0000256" key="3">
    <source>
        <dbReference type="SAM" id="Coils"/>
    </source>
</evidence>
<comment type="caution">
    <text evidence="6">The sequence shown here is derived from an EMBL/GenBank/DDBJ whole genome shotgun (WGS) entry which is preliminary data.</text>
</comment>
<dbReference type="Proteomes" id="UP001151699">
    <property type="component" value="Chromosome C"/>
</dbReference>
<dbReference type="InterPro" id="IPR033133">
    <property type="entry name" value="PUM-HD"/>
</dbReference>
<dbReference type="InterPro" id="IPR033712">
    <property type="entry name" value="Pumilio_RNA-bd"/>
</dbReference>
<dbReference type="InterPro" id="IPR001313">
    <property type="entry name" value="Pumilio_RNA-bd_rpt"/>
</dbReference>